<comment type="caution">
    <text evidence="3">The sequence shown here is derived from an EMBL/GenBank/DDBJ whole genome shotgun (WGS) entry which is preliminary data.</text>
</comment>
<feature type="region of interest" description="Disordered" evidence="1">
    <location>
        <begin position="81"/>
        <end position="106"/>
    </location>
</feature>
<organism evidence="3 4">
    <name type="scientific">Marasmius crinis-equi</name>
    <dbReference type="NCBI Taxonomy" id="585013"/>
    <lineage>
        <taxon>Eukaryota</taxon>
        <taxon>Fungi</taxon>
        <taxon>Dikarya</taxon>
        <taxon>Basidiomycota</taxon>
        <taxon>Agaricomycotina</taxon>
        <taxon>Agaricomycetes</taxon>
        <taxon>Agaricomycetidae</taxon>
        <taxon>Agaricales</taxon>
        <taxon>Marasmiineae</taxon>
        <taxon>Marasmiaceae</taxon>
        <taxon>Marasmius</taxon>
    </lineage>
</organism>
<gene>
    <name evidence="3" type="primary">ZPR1_6</name>
    <name evidence="3" type="ORF">V5O48_019302</name>
</gene>
<feature type="non-terminal residue" evidence="3">
    <location>
        <position position="106"/>
    </location>
</feature>
<keyword evidence="4" id="KW-1185">Reference proteome</keyword>
<dbReference type="Proteomes" id="UP001465976">
    <property type="component" value="Unassembled WGS sequence"/>
</dbReference>
<dbReference type="GO" id="GO:0008270">
    <property type="term" value="F:zinc ion binding"/>
    <property type="evidence" value="ECO:0007669"/>
    <property type="project" value="UniProtKB-KW"/>
</dbReference>
<dbReference type="EMBL" id="JBAHYK010004540">
    <property type="protein sequence ID" value="KAL0562777.1"/>
    <property type="molecule type" value="Genomic_DNA"/>
</dbReference>
<dbReference type="InterPro" id="IPR056180">
    <property type="entry name" value="ZPR1_jr_dom"/>
</dbReference>
<name>A0ABR3EIR0_9AGAR</name>
<evidence type="ECO:0000256" key="1">
    <source>
        <dbReference type="SAM" id="MobiDB-lite"/>
    </source>
</evidence>
<dbReference type="Pfam" id="PF22794">
    <property type="entry name" value="jr-ZPR1"/>
    <property type="match status" value="1"/>
</dbReference>
<evidence type="ECO:0000313" key="3">
    <source>
        <dbReference type="EMBL" id="KAL0562777.1"/>
    </source>
</evidence>
<proteinExistence type="predicted"/>
<sequence length="106" mass="12120">MGGDSSEESERMTFETFLGKLKEVKSGNRPFTVILDDPLANSYIQNLYTLDLTVDLYERTWDQNELLGLNDMKVEGYEDYYSDSHRDHHPQPVQALSALSDSSSPR</sequence>
<dbReference type="PANTHER" id="PTHR10876:SF0">
    <property type="entry name" value="ZINC FINGER PROTEIN ZPR1"/>
    <property type="match status" value="1"/>
</dbReference>
<evidence type="ECO:0000259" key="2">
    <source>
        <dbReference type="Pfam" id="PF22794"/>
    </source>
</evidence>
<evidence type="ECO:0000313" key="4">
    <source>
        <dbReference type="Proteomes" id="UP001465976"/>
    </source>
</evidence>
<feature type="domain" description="ZPR1 jelly-roll" evidence="2">
    <location>
        <begin position="6"/>
        <end position="69"/>
    </location>
</feature>
<dbReference type="InterPro" id="IPR040141">
    <property type="entry name" value="ZPR1"/>
</dbReference>
<feature type="compositionally biased region" description="Basic and acidic residues" evidence="1">
    <location>
        <begin position="81"/>
        <end position="90"/>
    </location>
</feature>
<reference evidence="3 4" key="1">
    <citation type="submission" date="2024-02" db="EMBL/GenBank/DDBJ databases">
        <title>A draft genome for the cacao thread blight pathogen Marasmius crinis-equi.</title>
        <authorList>
            <person name="Cohen S.P."/>
            <person name="Baruah I.K."/>
            <person name="Amoako-Attah I."/>
            <person name="Bukari Y."/>
            <person name="Meinhardt L.W."/>
            <person name="Bailey B.A."/>
        </authorList>
    </citation>
    <scope>NUCLEOTIDE SEQUENCE [LARGE SCALE GENOMIC DNA]</scope>
    <source>
        <strain evidence="3 4">GH-76</strain>
    </source>
</reference>
<keyword evidence="3" id="KW-0479">Metal-binding</keyword>
<keyword evidence="3" id="KW-0863">Zinc-finger</keyword>
<dbReference type="Gene3D" id="2.60.120.1040">
    <property type="entry name" value="ZPR1, A/B domain"/>
    <property type="match status" value="1"/>
</dbReference>
<feature type="compositionally biased region" description="Polar residues" evidence="1">
    <location>
        <begin position="97"/>
        <end position="106"/>
    </location>
</feature>
<protein>
    <submittedName>
        <fullName evidence="3">Nucleolar zinc-finger protein</fullName>
    </submittedName>
</protein>
<dbReference type="InterPro" id="IPR042451">
    <property type="entry name" value="ZPR1_A/B_dom"/>
</dbReference>
<keyword evidence="3" id="KW-0862">Zinc</keyword>
<accession>A0ABR3EIR0</accession>
<dbReference type="PANTHER" id="PTHR10876">
    <property type="entry name" value="ZINC FINGER PROTEIN ZPR1"/>
    <property type="match status" value="1"/>
</dbReference>